<comment type="caution">
    <text evidence="2">The sequence shown here is derived from an EMBL/GenBank/DDBJ whole genome shotgun (WGS) entry which is preliminary data.</text>
</comment>
<dbReference type="Proteomes" id="UP000283458">
    <property type="component" value="Unassembled WGS sequence"/>
</dbReference>
<keyword evidence="3" id="KW-1185">Reference proteome</keyword>
<dbReference type="OrthoDB" id="7171187at2"/>
<dbReference type="GO" id="GO:0008757">
    <property type="term" value="F:S-adenosylmethionine-dependent methyltransferase activity"/>
    <property type="evidence" value="ECO:0007669"/>
    <property type="project" value="InterPro"/>
</dbReference>
<keyword evidence="2" id="KW-0808">Transferase</keyword>
<reference evidence="2 3" key="1">
    <citation type="submission" date="2018-09" db="EMBL/GenBank/DDBJ databases">
        <authorList>
            <person name="Zhu H."/>
        </authorList>
    </citation>
    <scope>NUCLEOTIDE SEQUENCE [LARGE SCALE GENOMIC DNA]</scope>
    <source>
        <strain evidence="2 3">K2W22B-5</strain>
    </source>
</reference>
<protein>
    <submittedName>
        <fullName evidence="2">Methyltransferase domain-containing protein</fullName>
    </submittedName>
</protein>
<accession>A0A418VL04</accession>
<dbReference type="EMBL" id="QYUL01000006">
    <property type="protein sequence ID" value="RJF76838.1"/>
    <property type="molecule type" value="Genomic_DNA"/>
</dbReference>
<dbReference type="Gene3D" id="3.40.50.150">
    <property type="entry name" value="Vaccinia Virus protein VP39"/>
    <property type="match status" value="1"/>
</dbReference>
<dbReference type="RefSeq" id="WP_119834190.1">
    <property type="nucleotide sequence ID" value="NZ_QYUL01000006.1"/>
</dbReference>
<gene>
    <name evidence="2" type="ORF">D3877_28560</name>
</gene>
<dbReference type="SUPFAM" id="SSF53335">
    <property type="entry name" value="S-adenosyl-L-methionine-dependent methyltransferases"/>
    <property type="match status" value="1"/>
</dbReference>
<dbReference type="InterPro" id="IPR029063">
    <property type="entry name" value="SAM-dependent_MTases_sf"/>
</dbReference>
<evidence type="ECO:0000313" key="2">
    <source>
        <dbReference type="EMBL" id="RJF76838.1"/>
    </source>
</evidence>
<evidence type="ECO:0000313" key="3">
    <source>
        <dbReference type="Proteomes" id="UP000283458"/>
    </source>
</evidence>
<dbReference type="CDD" id="cd02440">
    <property type="entry name" value="AdoMet_MTases"/>
    <property type="match status" value="1"/>
</dbReference>
<proteinExistence type="predicted"/>
<feature type="domain" description="Methyltransferase type 11" evidence="1">
    <location>
        <begin position="78"/>
        <end position="125"/>
    </location>
</feature>
<organism evidence="2 3">
    <name type="scientific">Azospirillum cavernae</name>
    <dbReference type="NCBI Taxonomy" id="2320860"/>
    <lineage>
        <taxon>Bacteria</taxon>
        <taxon>Pseudomonadati</taxon>
        <taxon>Pseudomonadota</taxon>
        <taxon>Alphaproteobacteria</taxon>
        <taxon>Rhodospirillales</taxon>
        <taxon>Azospirillaceae</taxon>
        <taxon>Azospirillum</taxon>
    </lineage>
</organism>
<sequence length="183" mass="19982">MTPRLVALYRRAQDLILPERAIVRRFIATHLADRTMPRLPCLDIGAGPDPYGAALSQALGPDTPIITADIGPGDRVQAMADVQFLPFADRTFAAVIASHLLQHVEDPRAALAEIARVLAPGGVVLVIHPFVTLQGRHRDLWRWTSGGMALEARRAGLTPIAQQSVGGRSTPWRICWRRCRGGC</sequence>
<dbReference type="GO" id="GO:0032259">
    <property type="term" value="P:methylation"/>
    <property type="evidence" value="ECO:0007669"/>
    <property type="project" value="UniProtKB-KW"/>
</dbReference>
<dbReference type="Pfam" id="PF08241">
    <property type="entry name" value="Methyltransf_11"/>
    <property type="match status" value="1"/>
</dbReference>
<keyword evidence="2" id="KW-0489">Methyltransferase</keyword>
<evidence type="ECO:0000259" key="1">
    <source>
        <dbReference type="Pfam" id="PF08241"/>
    </source>
</evidence>
<name>A0A418VL04_9PROT</name>
<dbReference type="AlphaFoldDB" id="A0A418VL04"/>
<dbReference type="InterPro" id="IPR013216">
    <property type="entry name" value="Methyltransf_11"/>
</dbReference>